<evidence type="ECO:0000313" key="3">
    <source>
        <dbReference type="EMBL" id="QEG02612.1"/>
    </source>
</evidence>
<dbReference type="Gene3D" id="2.40.10.10">
    <property type="entry name" value="Trypsin-like serine proteases"/>
    <property type="match status" value="2"/>
</dbReference>
<accession>A0A5B9MMI6</accession>
<dbReference type="GO" id="GO:0006508">
    <property type="term" value="P:proteolysis"/>
    <property type="evidence" value="ECO:0007669"/>
    <property type="project" value="UniProtKB-KW"/>
</dbReference>
<dbReference type="GO" id="GO:0008233">
    <property type="term" value="F:peptidase activity"/>
    <property type="evidence" value="ECO:0007669"/>
    <property type="project" value="UniProtKB-KW"/>
</dbReference>
<dbReference type="SUPFAM" id="SSF50494">
    <property type="entry name" value="Trypsin-like serine proteases"/>
    <property type="match status" value="1"/>
</dbReference>
<dbReference type="Pfam" id="PF03983">
    <property type="entry name" value="SHD1"/>
    <property type="match status" value="1"/>
</dbReference>
<keyword evidence="3" id="KW-0378">Hydrolase</keyword>
<dbReference type="InterPro" id="IPR043504">
    <property type="entry name" value="Peptidase_S1_PA_chymotrypsin"/>
</dbReference>
<dbReference type="PANTHER" id="PTHR43019">
    <property type="entry name" value="SERINE ENDOPROTEASE DEGS"/>
    <property type="match status" value="1"/>
</dbReference>
<name>A0A5B9MMI6_9BACT</name>
<dbReference type="InterPro" id="IPR009003">
    <property type="entry name" value="Peptidase_S1_PA"/>
</dbReference>
<dbReference type="GO" id="GO:0030674">
    <property type="term" value="F:protein-macromolecule adaptor activity"/>
    <property type="evidence" value="ECO:0007669"/>
    <property type="project" value="InterPro"/>
</dbReference>
<feature type="compositionally biased region" description="Polar residues" evidence="1">
    <location>
        <begin position="331"/>
        <end position="348"/>
    </location>
</feature>
<dbReference type="GO" id="GO:0042802">
    <property type="term" value="F:identical protein binding"/>
    <property type="evidence" value="ECO:0007669"/>
    <property type="project" value="InterPro"/>
</dbReference>
<dbReference type="EC" id="3.4.21.107" evidence="3"/>
<evidence type="ECO:0000259" key="2">
    <source>
        <dbReference type="Pfam" id="PF03983"/>
    </source>
</evidence>
<protein>
    <submittedName>
        <fullName evidence="3">Serine protease Do-like HtrA</fullName>
        <ecNumber evidence="3">3.4.21.107</ecNumber>
    </submittedName>
</protein>
<organism evidence="3 4">
    <name type="scientific">Stieleria maiorica</name>
    <dbReference type="NCBI Taxonomy" id="2795974"/>
    <lineage>
        <taxon>Bacteria</taxon>
        <taxon>Pseudomonadati</taxon>
        <taxon>Planctomycetota</taxon>
        <taxon>Planctomycetia</taxon>
        <taxon>Pirellulales</taxon>
        <taxon>Pirellulaceae</taxon>
        <taxon>Stieleria</taxon>
    </lineage>
</organism>
<dbReference type="GO" id="GO:0043130">
    <property type="term" value="F:ubiquitin binding"/>
    <property type="evidence" value="ECO:0007669"/>
    <property type="project" value="InterPro"/>
</dbReference>
<keyword evidence="4" id="KW-1185">Reference proteome</keyword>
<feature type="domain" description="SLA1 homology" evidence="2">
    <location>
        <begin position="725"/>
        <end position="780"/>
    </location>
</feature>
<dbReference type="PANTHER" id="PTHR43019:SF23">
    <property type="entry name" value="PROTEASE DO-LIKE 5, CHLOROPLASTIC"/>
    <property type="match status" value="1"/>
</dbReference>
<dbReference type="EMBL" id="CP036264">
    <property type="protein sequence ID" value="QEG02612.1"/>
    <property type="molecule type" value="Genomic_DNA"/>
</dbReference>
<gene>
    <name evidence="3" type="primary">htrA_7</name>
    <name evidence="3" type="ORF">Mal15_67330</name>
</gene>
<dbReference type="GO" id="GO:0008092">
    <property type="term" value="F:cytoskeletal protein binding"/>
    <property type="evidence" value="ECO:0007669"/>
    <property type="project" value="InterPro"/>
</dbReference>
<evidence type="ECO:0000313" key="4">
    <source>
        <dbReference type="Proteomes" id="UP000321353"/>
    </source>
</evidence>
<evidence type="ECO:0000256" key="1">
    <source>
        <dbReference type="SAM" id="MobiDB-lite"/>
    </source>
</evidence>
<dbReference type="AlphaFoldDB" id="A0A5B9MMI6"/>
<dbReference type="Pfam" id="PF13365">
    <property type="entry name" value="Trypsin_2"/>
    <property type="match status" value="1"/>
</dbReference>
<dbReference type="Proteomes" id="UP000321353">
    <property type="component" value="Chromosome"/>
</dbReference>
<proteinExistence type="predicted"/>
<keyword evidence="3" id="KW-0645">Protease</keyword>
<dbReference type="InterPro" id="IPR007131">
    <property type="entry name" value="SHD1"/>
</dbReference>
<dbReference type="Gene3D" id="2.30.30.700">
    <property type="entry name" value="SLA1 homology domain 1"/>
    <property type="match status" value="1"/>
</dbReference>
<reference evidence="3 4" key="1">
    <citation type="submission" date="2019-02" db="EMBL/GenBank/DDBJ databases">
        <title>Planctomycetal bacteria perform biofilm scaping via a novel small molecule.</title>
        <authorList>
            <person name="Jeske O."/>
            <person name="Boedeker C."/>
            <person name="Wiegand S."/>
            <person name="Breitling P."/>
            <person name="Kallscheuer N."/>
            <person name="Jogler M."/>
            <person name="Rohde M."/>
            <person name="Petersen J."/>
            <person name="Medema M.H."/>
            <person name="Surup F."/>
            <person name="Jogler C."/>
        </authorList>
    </citation>
    <scope>NUCLEOTIDE SEQUENCE [LARGE SCALE GENOMIC DNA]</scope>
    <source>
        <strain evidence="3 4">Mal15</strain>
    </source>
</reference>
<feature type="region of interest" description="Disordered" evidence="1">
    <location>
        <begin position="331"/>
        <end position="363"/>
    </location>
</feature>
<sequence>MPREALGKLKSATVYIETDDGESIASGSGFVVSRRENRALVATNYHVVKPTLRRPDRSKIHVFLNSGMPEQFRLEAKLFSADYGDDLALLEVVSDRLPDPIVARTGTRMEETQRVFIAGFPFGELLGVDGQKPSITITAGSVSSVRLGRFGETAVIQLSGGIDPGNSGGPIIDSEGNLVAVSVAKIDRSSIGFGIPYWKLAELQQPYPRNPRVTYASENGTLACKAQLNLPEGMEVREAMRSNHLLAFRQASDEPLPKLLQGSTWLPLPQHNEPQRCQQGGPSSRAPWADVTARMPLSGIPGRGDLLVMQWQSTDPSGQLHFGRPFTITEQELTNPVPSSPVEQTASRSGDPRSAGGASGSMIDQLAGQSIPTVGQKPFALNALIRRVMRAGENRYLVVFTADGKLRCIDLQSEQIVAERDASKVDELASGEDEIIGFNRTERSLTRFSLPDLEIVATRPLEDEAVVRYARRGSKSSGSIVAIIQRSGSQKLACVQINPRSGRINRFDIDGERRIRGQAPKSLFDEMPMTDGFRVRSNDDGTLITMWISGNSKVGAHLLSKSRSRWKYTRLPKLAGYAVPSATGSLLCTSEAVLAADLTELHQAPISLPTTNEDYFMTVGEIVKASSQNPPLFTWQIASCSEATIHRTVVLDGDLSDPSVSRDDPAVVPLDERFQCLPEWNRLVVVPPGPSTQLRLIELGDALPNVRLASTEENADSPAAEPVEEAQQFRTWTAKEGGYRVQAKALAVAQGYVKLETANGREVVVQIEKLSTSDQQHLDQYRAVLEVKD</sequence>
<dbReference type="KEGG" id="smam:Mal15_67330"/>